<feature type="transmembrane region" description="Helical" evidence="1">
    <location>
        <begin position="263"/>
        <end position="279"/>
    </location>
</feature>
<dbReference type="PROSITE" id="PS51257">
    <property type="entry name" value="PROKAR_LIPOPROTEIN"/>
    <property type="match status" value="1"/>
</dbReference>
<evidence type="ECO:0000313" key="4">
    <source>
        <dbReference type="Proteomes" id="UP000315540"/>
    </source>
</evidence>
<evidence type="ECO:0000259" key="2">
    <source>
        <dbReference type="Pfam" id="PF06580"/>
    </source>
</evidence>
<reference evidence="3 4" key="1">
    <citation type="submission" date="2019-06" db="EMBL/GenBank/DDBJ databases">
        <authorList>
            <person name="Meng X."/>
        </authorList>
    </citation>
    <scope>NUCLEOTIDE SEQUENCE [LARGE SCALE GENOMIC DNA]</scope>
    <source>
        <strain evidence="3 4">M625</strain>
    </source>
</reference>
<dbReference type="AlphaFoldDB" id="A0A504JJW8"/>
<feature type="domain" description="Signal transduction histidine kinase internal region" evidence="2">
    <location>
        <begin position="374"/>
        <end position="447"/>
    </location>
</feature>
<sequence length="558" mass="64975">MLYQLFKKAGLILVIITMISCQDDLPFQVPEVKFKIGDDVTWSKKDIDDSKWATEKGNPGDRIFWIRTQVVQPQKPEPFTPQGVLIYAFGAYEVYWDGVLIGTNGSPGNELPHKKGEMDKSFIIPDSLAQKGNHLLALRMSQQYHKNDDRPLGVVITDYKTLIQEPLVLTSLIYVLAGAFFLTAIYFFILYINNRKFFPGLLFSVCSFLFFLLLIIEYIKFYIPIHYSDFYIRLEIIGVLTFLISFLIPVYFSIQFSFPKRKFLIPFYFLLLVLIYILYHGRYDYTTQLLIISMWIASAIFVSNAVYRKEIKSIIVLCTLLFNILLFNFIVYDIALICSFTILLLCMFYILAIQIKQQRKAYEYSLVETTRLKHELLKKKIQPHFLMNTLTSLIDWVEESPTKGVYFIEALAEEFDLLNQVEDKKLIPISQEIQLCKSFLNIMRYRKEITYLWNDLDIDTTKKIPPAVIHTLVENGITHCSPNTDNQIAFRLTEEPNSNYTKYILVTLATIRNKNKAIQDGTGNKYVKARLTESYGDQWNFDSHSTANGWKNIITIYH</sequence>
<dbReference type="InterPro" id="IPR010559">
    <property type="entry name" value="Sig_transdc_His_kin_internal"/>
</dbReference>
<keyword evidence="4" id="KW-1185">Reference proteome</keyword>
<name>A0A504JJW8_9FLAO</name>
<feature type="transmembrane region" description="Helical" evidence="1">
    <location>
        <begin position="167"/>
        <end position="189"/>
    </location>
</feature>
<dbReference type="EMBL" id="VFWZ01000002">
    <property type="protein sequence ID" value="TPN87913.1"/>
    <property type="molecule type" value="Genomic_DNA"/>
</dbReference>
<dbReference type="PANTHER" id="PTHR34220">
    <property type="entry name" value="SENSOR HISTIDINE KINASE YPDA"/>
    <property type="match status" value="1"/>
</dbReference>
<organism evidence="3 4">
    <name type="scientific">Aquimarina algicola</name>
    <dbReference type="NCBI Taxonomy" id="2589995"/>
    <lineage>
        <taxon>Bacteria</taxon>
        <taxon>Pseudomonadati</taxon>
        <taxon>Bacteroidota</taxon>
        <taxon>Flavobacteriia</taxon>
        <taxon>Flavobacteriales</taxon>
        <taxon>Flavobacteriaceae</taxon>
        <taxon>Aquimarina</taxon>
    </lineage>
</organism>
<proteinExistence type="predicted"/>
<feature type="transmembrane region" description="Helical" evidence="1">
    <location>
        <begin position="314"/>
        <end position="331"/>
    </location>
</feature>
<dbReference type="Proteomes" id="UP000315540">
    <property type="component" value="Unassembled WGS sequence"/>
</dbReference>
<dbReference type="PANTHER" id="PTHR34220:SF7">
    <property type="entry name" value="SENSOR HISTIDINE KINASE YPDA"/>
    <property type="match status" value="1"/>
</dbReference>
<keyword evidence="1" id="KW-0812">Transmembrane</keyword>
<dbReference type="InterPro" id="IPR050640">
    <property type="entry name" value="Bact_2-comp_sensor_kinase"/>
</dbReference>
<dbReference type="GO" id="GO:0000155">
    <property type="term" value="F:phosphorelay sensor kinase activity"/>
    <property type="evidence" value="ECO:0007669"/>
    <property type="project" value="InterPro"/>
</dbReference>
<evidence type="ECO:0000313" key="3">
    <source>
        <dbReference type="EMBL" id="TPN87913.1"/>
    </source>
</evidence>
<dbReference type="GO" id="GO:0016020">
    <property type="term" value="C:membrane"/>
    <property type="evidence" value="ECO:0007669"/>
    <property type="project" value="InterPro"/>
</dbReference>
<dbReference type="Pfam" id="PF06580">
    <property type="entry name" value="His_kinase"/>
    <property type="match status" value="1"/>
</dbReference>
<gene>
    <name evidence="3" type="ORF">FHK87_10090</name>
</gene>
<accession>A0A504JJW8</accession>
<comment type="caution">
    <text evidence="3">The sequence shown here is derived from an EMBL/GenBank/DDBJ whole genome shotgun (WGS) entry which is preliminary data.</text>
</comment>
<feature type="transmembrane region" description="Helical" evidence="1">
    <location>
        <begin position="231"/>
        <end position="251"/>
    </location>
</feature>
<protein>
    <submittedName>
        <fullName evidence="3">Regulator</fullName>
    </submittedName>
</protein>
<feature type="transmembrane region" description="Helical" evidence="1">
    <location>
        <begin position="285"/>
        <end position="307"/>
    </location>
</feature>
<feature type="transmembrane region" description="Helical" evidence="1">
    <location>
        <begin position="337"/>
        <end position="355"/>
    </location>
</feature>
<dbReference type="RefSeq" id="WP_140592552.1">
    <property type="nucleotide sequence ID" value="NZ_VFWZ01000002.1"/>
</dbReference>
<keyword evidence="1" id="KW-1133">Transmembrane helix</keyword>
<dbReference type="OrthoDB" id="625140at2"/>
<keyword evidence="1" id="KW-0472">Membrane</keyword>
<feature type="transmembrane region" description="Helical" evidence="1">
    <location>
        <begin position="201"/>
        <end position="219"/>
    </location>
</feature>
<evidence type="ECO:0000256" key="1">
    <source>
        <dbReference type="SAM" id="Phobius"/>
    </source>
</evidence>